<feature type="compositionally biased region" description="Basic and acidic residues" evidence="1">
    <location>
        <begin position="323"/>
        <end position="343"/>
    </location>
</feature>
<proteinExistence type="predicted"/>
<evidence type="ECO:0000256" key="1">
    <source>
        <dbReference type="SAM" id="MobiDB-lite"/>
    </source>
</evidence>
<dbReference type="Proteomes" id="UP000605970">
    <property type="component" value="Unassembled WGS sequence"/>
</dbReference>
<gene>
    <name evidence="2" type="ORF">Mgra_00005235</name>
</gene>
<feature type="region of interest" description="Disordered" evidence="1">
    <location>
        <begin position="323"/>
        <end position="356"/>
    </location>
</feature>
<reference evidence="2" key="1">
    <citation type="journal article" date="2020" name="Ecol. Evol.">
        <title>Genome structure and content of the rice root-knot nematode (Meloidogyne graminicola).</title>
        <authorList>
            <person name="Phan N.T."/>
            <person name="Danchin E.G.J."/>
            <person name="Klopp C."/>
            <person name="Perfus-Barbeoch L."/>
            <person name="Kozlowski D.K."/>
            <person name="Koutsovoulos G.D."/>
            <person name="Lopez-Roques C."/>
            <person name="Bouchez O."/>
            <person name="Zahm M."/>
            <person name="Besnard G."/>
            <person name="Bellafiore S."/>
        </authorList>
    </citation>
    <scope>NUCLEOTIDE SEQUENCE</scope>
    <source>
        <strain evidence="2">VN-18</strain>
    </source>
</reference>
<keyword evidence="3" id="KW-1185">Reference proteome</keyword>
<protein>
    <submittedName>
        <fullName evidence="2">Uncharacterized protein</fullName>
    </submittedName>
</protein>
<organism evidence="2 3">
    <name type="scientific">Meloidogyne graminicola</name>
    <dbReference type="NCBI Taxonomy" id="189291"/>
    <lineage>
        <taxon>Eukaryota</taxon>
        <taxon>Metazoa</taxon>
        <taxon>Ecdysozoa</taxon>
        <taxon>Nematoda</taxon>
        <taxon>Chromadorea</taxon>
        <taxon>Rhabditida</taxon>
        <taxon>Tylenchina</taxon>
        <taxon>Tylenchomorpha</taxon>
        <taxon>Tylenchoidea</taxon>
        <taxon>Meloidogynidae</taxon>
        <taxon>Meloidogyninae</taxon>
        <taxon>Meloidogyne</taxon>
    </lineage>
</organism>
<dbReference type="AlphaFoldDB" id="A0A8S9ZQT3"/>
<evidence type="ECO:0000313" key="3">
    <source>
        <dbReference type="Proteomes" id="UP000605970"/>
    </source>
</evidence>
<sequence>MSKRKIEDERNIKTLWEKFKLDSKGFLHDIQIKQSEANEEGTEKGNKKLFEIYQGNREEKLAVFPTPSGEPSPGINGFRSLTLEGIRDWENGIENITDFISKISTLLPKGISAEEEREHKLCLQIYLPFAFKGILNLKPSRINIVRKSPILKRISPHFYLSLIFTKSFGSFSYSEGGHLAEFLTRFPLLAPNPHLFYRYDINVYCENDVLVENYFSDLDHWLSIKWNKISTQENIVRQSRLKFVVDREDTAQQIIALLKEKFETSVNPCTFALRFDCPGFTLKPFNVENTNTGEFMAMEFKNEYTLKSDQDIDDFEEEIEIEPLIKKKPPTDDKNGNSEKITQEGEEDNNNSNSSSSSILIWNSYKLVRATDANILSHLIKGNLPLLKRKLILN</sequence>
<accession>A0A8S9ZQT3</accession>
<comment type="caution">
    <text evidence="2">The sequence shown here is derived from an EMBL/GenBank/DDBJ whole genome shotgun (WGS) entry which is preliminary data.</text>
</comment>
<name>A0A8S9ZQT3_9BILA</name>
<evidence type="ECO:0000313" key="2">
    <source>
        <dbReference type="EMBL" id="KAF7635416.1"/>
    </source>
</evidence>
<dbReference type="EMBL" id="JABEBT010000043">
    <property type="protein sequence ID" value="KAF7635416.1"/>
    <property type="molecule type" value="Genomic_DNA"/>
</dbReference>
<dbReference type="OrthoDB" id="5885442at2759"/>